<feature type="non-terminal residue" evidence="9">
    <location>
        <position position="1"/>
    </location>
</feature>
<evidence type="ECO:0000256" key="6">
    <source>
        <dbReference type="ARBA" id="ARBA00023180"/>
    </source>
</evidence>
<dbReference type="GO" id="GO:0005615">
    <property type="term" value="C:extracellular space"/>
    <property type="evidence" value="ECO:0007669"/>
    <property type="project" value="TreeGrafter"/>
</dbReference>
<accession>A0A1B6GSW0</accession>
<comment type="similarity">
    <text evidence="2">Belongs to the twisted gastrulation protein family.</text>
</comment>
<dbReference type="EMBL" id="GECZ01004251">
    <property type="protein sequence ID" value="JAS65518.1"/>
    <property type="molecule type" value="Transcribed_RNA"/>
</dbReference>
<name>A0A1B6GSW0_9HEMI</name>
<evidence type="ECO:0000256" key="2">
    <source>
        <dbReference type="ARBA" id="ARBA00010047"/>
    </source>
</evidence>
<feature type="non-terminal residue" evidence="9">
    <location>
        <position position="229"/>
    </location>
</feature>
<dbReference type="Pfam" id="PF23782">
    <property type="entry name" value="Tsg_N"/>
    <property type="match status" value="1"/>
</dbReference>
<evidence type="ECO:0000313" key="9">
    <source>
        <dbReference type="EMBL" id="JAS65518.1"/>
    </source>
</evidence>
<organism evidence="9">
    <name type="scientific">Cuerna arida</name>
    <dbReference type="NCBI Taxonomy" id="1464854"/>
    <lineage>
        <taxon>Eukaryota</taxon>
        <taxon>Metazoa</taxon>
        <taxon>Ecdysozoa</taxon>
        <taxon>Arthropoda</taxon>
        <taxon>Hexapoda</taxon>
        <taxon>Insecta</taxon>
        <taxon>Pterygota</taxon>
        <taxon>Neoptera</taxon>
        <taxon>Paraneoptera</taxon>
        <taxon>Hemiptera</taxon>
        <taxon>Auchenorrhyncha</taxon>
        <taxon>Membracoidea</taxon>
        <taxon>Cicadellidae</taxon>
        <taxon>Cicadellinae</taxon>
        <taxon>Proconiini</taxon>
        <taxon>Cuerna</taxon>
    </lineage>
</organism>
<keyword evidence="4" id="KW-0964">Secreted</keyword>
<dbReference type="PANTHER" id="PTHR12312:SF16">
    <property type="entry name" value="TWISTED GASTRULATION PROTEIN HOMOLOG 1-A-RELATED"/>
    <property type="match status" value="1"/>
</dbReference>
<evidence type="ECO:0000259" key="8">
    <source>
        <dbReference type="Pfam" id="PF23782"/>
    </source>
</evidence>
<proteinExistence type="inferred from homology"/>
<evidence type="ECO:0008006" key="10">
    <source>
        <dbReference type="Google" id="ProtNLM"/>
    </source>
</evidence>
<dbReference type="AlphaFoldDB" id="A0A1B6GSW0"/>
<keyword evidence="6" id="KW-0325">Glycoprotein</keyword>
<dbReference type="InterPro" id="IPR057635">
    <property type="entry name" value="Tsg_N"/>
</dbReference>
<keyword evidence="3" id="KW-0217">Developmental protein</keyword>
<dbReference type="InterPro" id="IPR006761">
    <property type="entry name" value="Tsg"/>
</dbReference>
<sequence>PCNENICASIVSKCQITKSCSCELQNCTCCNDCYDCLNYLFTKCCSCVGLCPASDELMSKNNMPYIAEDLEVQVNGLFEAFTASKDPHDRWTVFSVPINESDVEPGNESIGKLGKGFNEVKPMNGTNCTVAYMTECMSSASCRENCMAMGSGSMRWFHDGCCECAAKTCPNHGIDESRCGKCFVNAESSHEEFGNDIGEGDVAVAVAVAPEDDDEGDFTYGEDEPIGDY</sequence>
<gene>
    <name evidence="9" type="ORF">g.47315</name>
</gene>
<feature type="domain" description="Tsg N-terminal" evidence="8">
    <location>
        <begin position="2"/>
        <end position="55"/>
    </location>
</feature>
<keyword evidence="5" id="KW-0732">Signal</keyword>
<protein>
    <recommendedName>
        <fullName evidence="10">Protein twisted gastrulation</fullName>
    </recommendedName>
</protein>
<dbReference type="InterPro" id="IPR057726">
    <property type="entry name" value="Tsg_C"/>
</dbReference>
<feature type="domain" description="Tsg C-terminal" evidence="7">
    <location>
        <begin position="68"/>
        <end position="182"/>
    </location>
</feature>
<evidence type="ECO:0000259" key="7">
    <source>
        <dbReference type="Pfam" id="PF04668"/>
    </source>
</evidence>
<dbReference type="Pfam" id="PF04668">
    <property type="entry name" value="Tsg"/>
    <property type="match status" value="1"/>
</dbReference>
<reference evidence="9" key="1">
    <citation type="submission" date="2015-11" db="EMBL/GenBank/DDBJ databases">
        <title>De novo transcriptome assembly of four potential Pierce s Disease insect vectors from Arizona vineyards.</title>
        <authorList>
            <person name="Tassone E.E."/>
        </authorList>
    </citation>
    <scope>NUCLEOTIDE SEQUENCE</scope>
</reference>
<comment type="subcellular location">
    <subcellularLocation>
        <location evidence="1">Secreted</location>
    </subcellularLocation>
</comment>
<evidence type="ECO:0000256" key="3">
    <source>
        <dbReference type="ARBA" id="ARBA00022473"/>
    </source>
</evidence>
<evidence type="ECO:0000256" key="4">
    <source>
        <dbReference type="ARBA" id="ARBA00022525"/>
    </source>
</evidence>
<dbReference type="GO" id="GO:0030510">
    <property type="term" value="P:regulation of BMP signaling pathway"/>
    <property type="evidence" value="ECO:0007669"/>
    <property type="project" value="TreeGrafter"/>
</dbReference>
<dbReference type="PANTHER" id="PTHR12312">
    <property type="entry name" value="TWISTED GASTRULATION PROTEIN HOMOLOG 1-A-RELATED"/>
    <property type="match status" value="1"/>
</dbReference>
<evidence type="ECO:0000256" key="5">
    <source>
        <dbReference type="ARBA" id="ARBA00022729"/>
    </source>
</evidence>
<evidence type="ECO:0000256" key="1">
    <source>
        <dbReference type="ARBA" id="ARBA00004613"/>
    </source>
</evidence>